<dbReference type="EMBL" id="MPUH01002219">
    <property type="protein sequence ID" value="OMJ65329.1"/>
    <property type="molecule type" value="Genomic_DNA"/>
</dbReference>
<feature type="domain" description="RING-type" evidence="5">
    <location>
        <begin position="6"/>
        <end position="48"/>
    </location>
</feature>
<dbReference type="GO" id="GO:0008270">
    <property type="term" value="F:zinc ion binding"/>
    <property type="evidence" value="ECO:0007669"/>
    <property type="project" value="UniProtKB-KW"/>
</dbReference>
<proteinExistence type="predicted"/>
<sequence length="375" mass="44370">MNLTDCIYCWRPYSQHRKPLMLKCGHTFCQNCIEFIYSQNFNFCPKDRMPNQCDISSLQVNRNLYNQVTHKHKICPTHCLPYESFHIKSAKFLCASCLKQCTYPETEIKNFSSLEEFLNTEYKNLYAQTLDLKSLYTNKLDYIKYANKLAKYFGIVLKYLDFIVNPSEPPDLESQISKIKKYDLFFYNDQNFKIESTIDHSETLFSLYVSDMQNTLSQNNYNQLNLWVSEDITVVINDEVRDKYYDEFTIKSQEEIWLEAIAIGNSYDYGIYLEKIYIYHSDLKHLAYYCDISCFHEKQPGSISLVIPIEPCIKLESKKKYALLILGEFTSLNYGVKICKKNNINSSRFQFEIITNSDKADYVYSRILYIKLRLK</sequence>
<name>A0A1R2ALG1_9CILI</name>
<gene>
    <name evidence="6" type="ORF">SteCoe_38462</name>
</gene>
<dbReference type="Pfam" id="PF00097">
    <property type="entry name" value="zf-C3HC4"/>
    <property type="match status" value="1"/>
</dbReference>
<dbReference type="InterPro" id="IPR018957">
    <property type="entry name" value="Znf_C3HC4_RING-type"/>
</dbReference>
<keyword evidence="2 4" id="KW-0863">Zinc-finger</keyword>
<dbReference type="InterPro" id="IPR001841">
    <property type="entry name" value="Znf_RING"/>
</dbReference>
<accession>A0A1R2ALG1</accession>
<evidence type="ECO:0000259" key="5">
    <source>
        <dbReference type="PROSITE" id="PS50089"/>
    </source>
</evidence>
<keyword evidence="7" id="KW-1185">Reference proteome</keyword>
<keyword evidence="3" id="KW-0862">Zinc</keyword>
<evidence type="ECO:0000256" key="3">
    <source>
        <dbReference type="ARBA" id="ARBA00022833"/>
    </source>
</evidence>
<reference evidence="6 7" key="1">
    <citation type="submission" date="2016-11" db="EMBL/GenBank/DDBJ databases">
        <title>The macronuclear genome of Stentor coeruleus: a giant cell with tiny introns.</title>
        <authorList>
            <person name="Slabodnick M."/>
            <person name="Ruby J.G."/>
            <person name="Reiff S.B."/>
            <person name="Swart E.C."/>
            <person name="Gosai S."/>
            <person name="Prabakaran S."/>
            <person name="Witkowska E."/>
            <person name="Larue G.E."/>
            <person name="Fisher S."/>
            <person name="Freeman R.M."/>
            <person name="Gunawardena J."/>
            <person name="Chu W."/>
            <person name="Stover N.A."/>
            <person name="Gregory B.D."/>
            <person name="Nowacki M."/>
            <person name="Derisi J."/>
            <person name="Roy S.W."/>
            <person name="Marshall W.F."/>
            <person name="Sood P."/>
        </authorList>
    </citation>
    <scope>NUCLEOTIDE SEQUENCE [LARGE SCALE GENOMIC DNA]</scope>
    <source>
        <strain evidence="6">WM001</strain>
    </source>
</reference>
<evidence type="ECO:0000313" key="6">
    <source>
        <dbReference type="EMBL" id="OMJ65329.1"/>
    </source>
</evidence>
<dbReference type="PROSITE" id="PS00518">
    <property type="entry name" value="ZF_RING_1"/>
    <property type="match status" value="1"/>
</dbReference>
<organism evidence="6 7">
    <name type="scientific">Stentor coeruleus</name>
    <dbReference type="NCBI Taxonomy" id="5963"/>
    <lineage>
        <taxon>Eukaryota</taxon>
        <taxon>Sar</taxon>
        <taxon>Alveolata</taxon>
        <taxon>Ciliophora</taxon>
        <taxon>Postciliodesmatophora</taxon>
        <taxon>Heterotrichea</taxon>
        <taxon>Heterotrichida</taxon>
        <taxon>Stentoridae</taxon>
        <taxon>Stentor</taxon>
    </lineage>
</organism>
<dbReference type="SMART" id="SM00184">
    <property type="entry name" value="RING"/>
    <property type="match status" value="1"/>
</dbReference>
<dbReference type="PROSITE" id="PS50089">
    <property type="entry name" value="ZF_RING_2"/>
    <property type="match status" value="1"/>
</dbReference>
<evidence type="ECO:0000256" key="4">
    <source>
        <dbReference type="PROSITE-ProRule" id="PRU00175"/>
    </source>
</evidence>
<dbReference type="OrthoDB" id="5805123at2759"/>
<dbReference type="Proteomes" id="UP000187209">
    <property type="component" value="Unassembled WGS sequence"/>
</dbReference>
<dbReference type="Gene3D" id="3.30.40.10">
    <property type="entry name" value="Zinc/RING finger domain, C3HC4 (zinc finger)"/>
    <property type="match status" value="1"/>
</dbReference>
<dbReference type="InterPro" id="IPR017907">
    <property type="entry name" value="Znf_RING_CS"/>
</dbReference>
<dbReference type="SUPFAM" id="SSF57850">
    <property type="entry name" value="RING/U-box"/>
    <property type="match status" value="1"/>
</dbReference>
<evidence type="ECO:0000256" key="2">
    <source>
        <dbReference type="ARBA" id="ARBA00022771"/>
    </source>
</evidence>
<protein>
    <recommendedName>
        <fullName evidence="5">RING-type domain-containing protein</fullName>
    </recommendedName>
</protein>
<dbReference type="AlphaFoldDB" id="A0A1R2ALG1"/>
<evidence type="ECO:0000313" key="7">
    <source>
        <dbReference type="Proteomes" id="UP000187209"/>
    </source>
</evidence>
<dbReference type="InterPro" id="IPR013083">
    <property type="entry name" value="Znf_RING/FYVE/PHD"/>
</dbReference>
<keyword evidence="1" id="KW-0479">Metal-binding</keyword>
<evidence type="ECO:0000256" key="1">
    <source>
        <dbReference type="ARBA" id="ARBA00022723"/>
    </source>
</evidence>
<comment type="caution">
    <text evidence="6">The sequence shown here is derived from an EMBL/GenBank/DDBJ whole genome shotgun (WGS) entry which is preliminary data.</text>
</comment>